<gene>
    <name evidence="2" type="ORF">ACFOS1_03060</name>
</gene>
<proteinExistence type="predicted"/>
<comment type="caution">
    <text evidence="2">The sequence shown here is derived from an EMBL/GenBank/DDBJ whole genome shotgun (WGS) entry which is preliminary data.</text>
</comment>
<accession>A0ABV8H3B5</accession>
<organism evidence="2 3">
    <name type="scientific">Zunongwangia endophytica</name>
    <dbReference type="NCBI Taxonomy" id="1808945"/>
    <lineage>
        <taxon>Bacteria</taxon>
        <taxon>Pseudomonadati</taxon>
        <taxon>Bacteroidota</taxon>
        <taxon>Flavobacteriia</taxon>
        <taxon>Flavobacteriales</taxon>
        <taxon>Flavobacteriaceae</taxon>
        <taxon>Zunongwangia</taxon>
    </lineage>
</organism>
<evidence type="ECO:0000313" key="3">
    <source>
        <dbReference type="Proteomes" id="UP001595793"/>
    </source>
</evidence>
<keyword evidence="1" id="KW-0812">Transmembrane</keyword>
<evidence type="ECO:0000256" key="1">
    <source>
        <dbReference type="SAM" id="Phobius"/>
    </source>
</evidence>
<keyword evidence="3" id="KW-1185">Reference proteome</keyword>
<evidence type="ECO:0000313" key="2">
    <source>
        <dbReference type="EMBL" id="MFC4026370.1"/>
    </source>
</evidence>
<name>A0ABV8H3B5_9FLAO</name>
<keyword evidence="1" id="KW-1133">Transmembrane helix</keyword>
<keyword evidence="1" id="KW-0472">Membrane</keyword>
<dbReference type="RefSeq" id="WP_290236272.1">
    <property type="nucleotide sequence ID" value="NZ_JAUFPZ010000002.1"/>
</dbReference>
<feature type="transmembrane region" description="Helical" evidence="1">
    <location>
        <begin position="36"/>
        <end position="57"/>
    </location>
</feature>
<feature type="transmembrane region" description="Helical" evidence="1">
    <location>
        <begin position="5"/>
        <end position="24"/>
    </location>
</feature>
<dbReference type="Proteomes" id="UP001595793">
    <property type="component" value="Unassembled WGS sequence"/>
</dbReference>
<protein>
    <submittedName>
        <fullName evidence="2">Uncharacterized protein</fullName>
    </submittedName>
</protein>
<reference evidence="3" key="1">
    <citation type="journal article" date="2019" name="Int. J. Syst. Evol. Microbiol.">
        <title>The Global Catalogue of Microorganisms (GCM) 10K type strain sequencing project: providing services to taxonomists for standard genome sequencing and annotation.</title>
        <authorList>
            <consortium name="The Broad Institute Genomics Platform"/>
            <consortium name="The Broad Institute Genome Sequencing Center for Infectious Disease"/>
            <person name="Wu L."/>
            <person name="Ma J."/>
        </authorList>
    </citation>
    <scope>NUCLEOTIDE SEQUENCE [LARGE SCALE GENOMIC DNA]</scope>
    <source>
        <strain evidence="3">CECT 9128</strain>
    </source>
</reference>
<sequence>MTKYLIYTIIFLGIVVIGFNITILDFSSHIMEDESGGALIAIIASLCVIVLMGILLVSRAIAKKHSS</sequence>
<dbReference type="EMBL" id="JBHSAS010000006">
    <property type="protein sequence ID" value="MFC4026370.1"/>
    <property type="molecule type" value="Genomic_DNA"/>
</dbReference>